<comment type="subcellular location">
    <subcellularLocation>
        <location evidence="1">Cell membrane</location>
        <topology evidence="1">Multi-pass membrane protein</topology>
    </subcellularLocation>
</comment>
<evidence type="ECO:0000256" key="4">
    <source>
        <dbReference type="ARBA" id="ARBA00022475"/>
    </source>
</evidence>
<keyword evidence="14" id="KW-1185">Reference proteome</keyword>
<feature type="transmembrane region" description="Helical" evidence="9">
    <location>
        <begin position="406"/>
        <end position="430"/>
    </location>
</feature>
<keyword evidence="6 9" id="KW-1133">Transmembrane helix</keyword>
<dbReference type="NCBIfam" id="TIGR00931">
    <property type="entry name" value="antiport_nhaC"/>
    <property type="match status" value="1"/>
</dbReference>
<feature type="transmembrane region" description="Helical" evidence="9">
    <location>
        <begin position="315"/>
        <end position="335"/>
    </location>
</feature>
<name>A0A1G7WS08_ANETH</name>
<feature type="transmembrane region" description="Helical" evidence="9">
    <location>
        <begin position="111"/>
        <end position="132"/>
    </location>
</feature>
<feature type="transmembrane region" description="Helical" evidence="9">
    <location>
        <begin position="39"/>
        <end position="57"/>
    </location>
</feature>
<evidence type="ECO:0000259" key="10">
    <source>
        <dbReference type="Pfam" id="PF03553"/>
    </source>
</evidence>
<evidence type="ECO:0000256" key="1">
    <source>
        <dbReference type="ARBA" id="ARBA00004651"/>
    </source>
</evidence>
<keyword evidence="5 9" id="KW-0812">Transmembrane</keyword>
<feature type="domain" description="Na+/H+ antiporter NhaC-like C-terminal" evidence="10">
    <location>
        <begin position="162"/>
        <end position="455"/>
    </location>
</feature>
<dbReference type="InterPro" id="IPR004770">
    <property type="entry name" value="Na/H_antiport_NhaC"/>
</dbReference>
<feature type="transmembrane region" description="Helical" evidence="9">
    <location>
        <begin position="232"/>
        <end position="253"/>
    </location>
</feature>
<feature type="transmembrane region" description="Helical" evidence="9">
    <location>
        <begin position="436"/>
        <end position="459"/>
    </location>
</feature>
<dbReference type="GO" id="GO:0005886">
    <property type="term" value="C:plasma membrane"/>
    <property type="evidence" value="ECO:0007669"/>
    <property type="project" value="UniProtKB-SubCell"/>
</dbReference>
<evidence type="ECO:0000256" key="9">
    <source>
        <dbReference type="SAM" id="Phobius"/>
    </source>
</evidence>
<dbReference type="Proteomes" id="UP000826616">
    <property type="component" value="Chromosome"/>
</dbReference>
<dbReference type="PANTHER" id="PTHR33451:SF6">
    <property type="entry name" value="NA(+)_H(+) ANTIPORTER NHAC"/>
    <property type="match status" value="1"/>
</dbReference>
<evidence type="ECO:0000313" key="14">
    <source>
        <dbReference type="Proteomes" id="UP000826616"/>
    </source>
</evidence>
<keyword evidence="4" id="KW-1003">Cell membrane</keyword>
<dbReference type="InterPro" id="IPR018461">
    <property type="entry name" value="Na/H_Antiport_NhaC-like_C"/>
</dbReference>
<gene>
    <name evidence="11" type="primary">nhaC</name>
    <name evidence="11" type="ORF">K3F53_04015</name>
    <name evidence="12" type="ORF">SAMN04489735_100292</name>
</gene>
<feature type="transmembrane region" description="Helical" evidence="9">
    <location>
        <begin position="355"/>
        <end position="385"/>
    </location>
</feature>
<comment type="similarity">
    <text evidence="8">Belongs to the NhaC Na(+)/H(+) (TC 2.A.35) antiporter family.</text>
</comment>
<dbReference type="AlphaFoldDB" id="A0A1G7WS08"/>
<evidence type="ECO:0000256" key="2">
    <source>
        <dbReference type="ARBA" id="ARBA00022448"/>
    </source>
</evidence>
<evidence type="ECO:0000313" key="13">
    <source>
        <dbReference type="Proteomes" id="UP000198956"/>
    </source>
</evidence>
<dbReference type="OrthoDB" id="9762978at2"/>
<accession>A0A1G7WS08</accession>
<reference evidence="12 13" key="1">
    <citation type="submission" date="2016-10" db="EMBL/GenBank/DDBJ databases">
        <authorList>
            <person name="de Groot N.N."/>
        </authorList>
    </citation>
    <scope>NUCLEOTIDE SEQUENCE [LARGE SCALE GENOMIC DNA]</scope>
    <source>
        <strain evidence="12 13">L 420-91</strain>
    </source>
</reference>
<keyword evidence="2" id="KW-0813">Transport</keyword>
<feature type="transmembrane region" description="Helical" evidence="9">
    <location>
        <begin position="69"/>
        <end position="91"/>
    </location>
</feature>
<dbReference type="GO" id="GO:0015297">
    <property type="term" value="F:antiporter activity"/>
    <property type="evidence" value="ECO:0007669"/>
    <property type="project" value="UniProtKB-KW"/>
</dbReference>
<proteinExistence type="inferred from homology"/>
<sequence>MPEQHQETKFTKAEAGLITLFLLSILSFCIIGWQAPPHVPLLLSLFLLIIISSIKKVPWKTVEEGMIEGVRPGLTPIFIFILIGALISVWIASGTVPTMMAYGFSILSGKYFLAAVLLITAVVGTCTGSSLTTTATIGVAFMGMGTMIGINPAWIAGAIVSGAFFGDKMSPLSDTTNLAPTVARIDLFTHIRHMTWTTTPALLLSLLLFLFLGNGNAGAIPQEQIEGLHRALIEHAVVHPVALLPPLLIMVMAMRRISAIPTLMVGILSGIAVAFMLNHELKIGDMIGIIQNGFTSETGNKVIDSLLTRGGIQSMMFSVSLIFLSLSMGGLLYHLGIIYQLMDMIQRFIQTRGRLIASTALSAIGINLLLGEQYLSIILTGNAFVKQYKKLGLARKNLARTLEDAGTVVNPLIPWGVSGVFISGVLGVSVFEYAPFAFFCLLCPVITILFGFTGIGVPYETKKRS</sequence>
<evidence type="ECO:0000256" key="5">
    <source>
        <dbReference type="ARBA" id="ARBA00022692"/>
    </source>
</evidence>
<dbReference type="Pfam" id="PF03553">
    <property type="entry name" value="Na_H_antiporter"/>
    <property type="match status" value="1"/>
</dbReference>
<evidence type="ECO:0000256" key="7">
    <source>
        <dbReference type="ARBA" id="ARBA00023136"/>
    </source>
</evidence>
<dbReference type="GeneID" id="97140524"/>
<dbReference type="InterPro" id="IPR052180">
    <property type="entry name" value="NhaC_Na-H+_Antiporter"/>
</dbReference>
<dbReference type="Proteomes" id="UP000198956">
    <property type="component" value="Unassembled WGS sequence"/>
</dbReference>
<feature type="transmembrane region" description="Helical" evidence="9">
    <location>
        <begin position="259"/>
        <end position="277"/>
    </location>
</feature>
<evidence type="ECO:0000256" key="8">
    <source>
        <dbReference type="ARBA" id="ARBA00038435"/>
    </source>
</evidence>
<feature type="transmembrane region" description="Helical" evidence="9">
    <location>
        <begin position="15"/>
        <end position="33"/>
    </location>
</feature>
<dbReference type="PANTHER" id="PTHR33451">
    <property type="entry name" value="MALATE-2H(+)/NA(+)-LACTATE ANTIPORTER"/>
    <property type="match status" value="1"/>
</dbReference>
<feature type="transmembrane region" description="Helical" evidence="9">
    <location>
        <begin position="201"/>
        <end position="220"/>
    </location>
</feature>
<evidence type="ECO:0000256" key="6">
    <source>
        <dbReference type="ARBA" id="ARBA00022989"/>
    </source>
</evidence>
<dbReference type="RefSeq" id="WP_057899721.1">
    <property type="nucleotide sequence ID" value="NZ_CP080764.1"/>
</dbReference>
<dbReference type="EMBL" id="FNDE01000002">
    <property type="protein sequence ID" value="SDG74668.1"/>
    <property type="molecule type" value="Genomic_DNA"/>
</dbReference>
<evidence type="ECO:0000313" key="12">
    <source>
        <dbReference type="EMBL" id="SDG74668.1"/>
    </source>
</evidence>
<feature type="transmembrane region" description="Helical" evidence="9">
    <location>
        <begin position="139"/>
        <end position="165"/>
    </location>
</feature>
<keyword evidence="3" id="KW-0050">Antiport</keyword>
<protein>
    <submittedName>
        <fullName evidence="11">Na+/H+ antiporter NhaC</fullName>
    </submittedName>
    <submittedName>
        <fullName evidence="12">Putative tyrosine permease, NhaC family</fullName>
    </submittedName>
</protein>
<reference evidence="11 14" key="2">
    <citation type="submission" date="2021-08" db="EMBL/GenBank/DDBJ databases">
        <title>Complete genome sequence of the strain Aneurinibacillus thermoaerophilus CCM 8960.</title>
        <authorList>
            <person name="Musilova J."/>
            <person name="Kourilova X."/>
            <person name="Pernicova I."/>
            <person name="Bezdicek M."/>
            <person name="Lengerova M."/>
            <person name="Obruca S."/>
            <person name="Sedlar K."/>
        </authorList>
    </citation>
    <scope>NUCLEOTIDE SEQUENCE [LARGE SCALE GENOMIC DNA]</scope>
    <source>
        <strain evidence="11 14">CCM 8960</strain>
    </source>
</reference>
<organism evidence="12 13">
    <name type="scientific">Aneurinibacillus thermoaerophilus</name>
    <dbReference type="NCBI Taxonomy" id="143495"/>
    <lineage>
        <taxon>Bacteria</taxon>
        <taxon>Bacillati</taxon>
        <taxon>Bacillota</taxon>
        <taxon>Bacilli</taxon>
        <taxon>Bacillales</taxon>
        <taxon>Paenibacillaceae</taxon>
        <taxon>Aneurinibacillus group</taxon>
        <taxon>Aneurinibacillus</taxon>
    </lineage>
</organism>
<keyword evidence="7 9" id="KW-0472">Membrane</keyword>
<evidence type="ECO:0000256" key="3">
    <source>
        <dbReference type="ARBA" id="ARBA00022449"/>
    </source>
</evidence>
<evidence type="ECO:0000313" key="11">
    <source>
        <dbReference type="EMBL" id="QYY43424.1"/>
    </source>
</evidence>
<dbReference type="EMBL" id="CP080764">
    <property type="protein sequence ID" value="QYY43424.1"/>
    <property type="molecule type" value="Genomic_DNA"/>
</dbReference>